<evidence type="ECO:0000313" key="2">
    <source>
        <dbReference type="Proteomes" id="UP000287171"/>
    </source>
</evidence>
<evidence type="ECO:0000313" key="1">
    <source>
        <dbReference type="EMBL" id="GCE27177.1"/>
    </source>
</evidence>
<dbReference type="AlphaFoldDB" id="A0A402B777"/>
<dbReference type="EMBL" id="BIFT01000001">
    <property type="protein sequence ID" value="GCE27177.1"/>
    <property type="molecule type" value="Genomic_DNA"/>
</dbReference>
<name>A0A402B777_9CHLR</name>
<proteinExistence type="predicted"/>
<protein>
    <submittedName>
        <fullName evidence="1">Uncharacterized protein</fullName>
    </submittedName>
</protein>
<dbReference type="Proteomes" id="UP000287171">
    <property type="component" value="Unassembled WGS sequence"/>
</dbReference>
<gene>
    <name evidence="1" type="ORF">KDA_26610</name>
</gene>
<reference evidence="2" key="1">
    <citation type="submission" date="2018-12" db="EMBL/GenBank/DDBJ databases">
        <title>Tengunoibacter tsumagoiensis gen. nov., sp. nov., Dictyobacter kobayashii sp. nov., D. alpinus sp. nov., and D. joshuensis sp. nov. and description of Dictyobacteraceae fam. nov. within the order Ktedonobacterales isolated from Tengu-no-mugimeshi.</title>
        <authorList>
            <person name="Wang C.M."/>
            <person name="Zheng Y."/>
            <person name="Sakai Y."/>
            <person name="Toyoda A."/>
            <person name="Minakuchi Y."/>
            <person name="Abe K."/>
            <person name="Yokota A."/>
            <person name="Yabe S."/>
        </authorList>
    </citation>
    <scope>NUCLEOTIDE SEQUENCE [LARGE SCALE GENOMIC DNA]</scope>
    <source>
        <strain evidence="2">Uno16</strain>
    </source>
</reference>
<accession>A0A402B777</accession>
<keyword evidence="2" id="KW-1185">Reference proteome</keyword>
<organism evidence="1 2">
    <name type="scientific">Dictyobacter alpinus</name>
    <dbReference type="NCBI Taxonomy" id="2014873"/>
    <lineage>
        <taxon>Bacteria</taxon>
        <taxon>Bacillati</taxon>
        <taxon>Chloroflexota</taxon>
        <taxon>Ktedonobacteria</taxon>
        <taxon>Ktedonobacterales</taxon>
        <taxon>Dictyobacteraceae</taxon>
        <taxon>Dictyobacter</taxon>
    </lineage>
</organism>
<comment type="caution">
    <text evidence="1">The sequence shown here is derived from an EMBL/GenBank/DDBJ whole genome shotgun (WGS) entry which is preliminary data.</text>
</comment>
<sequence length="67" mass="7716">MTGFCVWYMYLIAVTHVPYTKDAIFHRRKLPETGRTNNTSNTIFKTIYSSKSTCILNETTYVAEACL</sequence>